<evidence type="ECO:0000256" key="4">
    <source>
        <dbReference type="ARBA" id="ARBA00038509"/>
    </source>
</evidence>
<dbReference type="PANTHER" id="PTHR45625:SF6">
    <property type="entry name" value="SPLICEOSOME-ASSOCIATED PROTEIN CWC27 HOMOLOG"/>
    <property type="match status" value="1"/>
</dbReference>
<dbReference type="Proteomes" id="UP000001640">
    <property type="component" value="Chromosome 3"/>
</dbReference>
<protein>
    <recommendedName>
        <fullName evidence="6">PPIase cyclophilin-type domain-containing protein</fullName>
    </recommendedName>
</protein>
<gene>
    <name evidence="7" type="primary">NCAS0C02200</name>
    <name evidence="7" type="ordered locus">NCAS_0C02200</name>
</gene>
<evidence type="ECO:0000256" key="5">
    <source>
        <dbReference type="SAM" id="MobiDB-lite"/>
    </source>
</evidence>
<dbReference type="InParanoid" id="G0VCK0"/>
<dbReference type="OrthoDB" id="442970at2759"/>
<dbReference type="InterPro" id="IPR029000">
    <property type="entry name" value="Cyclophilin-like_dom_sf"/>
</dbReference>
<comment type="catalytic activity">
    <reaction evidence="1">
        <text>[protein]-peptidylproline (omega=180) = [protein]-peptidylproline (omega=0)</text>
        <dbReference type="Rhea" id="RHEA:16237"/>
        <dbReference type="Rhea" id="RHEA-COMP:10747"/>
        <dbReference type="Rhea" id="RHEA-COMP:10748"/>
        <dbReference type="ChEBI" id="CHEBI:83833"/>
        <dbReference type="ChEBI" id="CHEBI:83834"/>
        <dbReference type="EC" id="5.2.1.8"/>
    </reaction>
</comment>
<feature type="compositionally biased region" description="Acidic residues" evidence="5">
    <location>
        <begin position="199"/>
        <end position="210"/>
    </location>
</feature>
<feature type="compositionally biased region" description="Basic and acidic residues" evidence="5">
    <location>
        <begin position="225"/>
        <end position="237"/>
    </location>
</feature>
<keyword evidence="3" id="KW-0539">Nucleus</keyword>
<keyword evidence="8" id="KW-1185">Reference proteome</keyword>
<dbReference type="GO" id="GO:0005684">
    <property type="term" value="C:U2-type spliceosomal complex"/>
    <property type="evidence" value="ECO:0007669"/>
    <property type="project" value="EnsemblFungi"/>
</dbReference>
<dbReference type="AlphaFoldDB" id="G0VCK0"/>
<feature type="domain" description="PPIase cyclophilin-type" evidence="6">
    <location>
        <begin position="15"/>
        <end position="156"/>
    </location>
</feature>
<dbReference type="GO" id="GO:0000974">
    <property type="term" value="C:Prp19 complex"/>
    <property type="evidence" value="ECO:0007669"/>
    <property type="project" value="EnsemblFungi"/>
</dbReference>
<dbReference type="FunCoup" id="G0VCK0">
    <property type="interactions" value="1225"/>
</dbReference>
<feature type="region of interest" description="Disordered" evidence="5">
    <location>
        <begin position="196"/>
        <end position="276"/>
    </location>
</feature>
<dbReference type="InterPro" id="IPR044666">
    <property type="entry name" value="Cyclophilin_A-like"/>
</dbReference>
<reference key="2">
    <citation type="submission" date="2011-08" db="EMBL/GenBank/DDBJ databases">
        <title>Genome sequence of Naumovozyma castellii.</title>
        <authorList>
            <person name="Gordon J.L."/>
            <person name="Armisen D."/>
            <person name="Proux-Wera E."/>
            <person name="OhEigeartaigh S.S."/>
            <person name="Byrne K.P."/>
            <person name="Wolfe K.H."/>
        </authorList>
    </citation>
    <scope>NUCLEOTIDE SEQUENCE</scope>
    <source>
        <strain>Type strain:CBS 4309</strain>
    </source>
</reference>
<proteinExistence type="inferred from homology"/>
<name>G0VCK0_NAUCA</name>
<evidence type="ECO:0000256" key="1">
    <source>
        <dbReference type="ARBA" id="ARBA00000971"/>
    </source>
</evidence>
<evidence type="ECO:0000256" key="2">
    <source>
        <dbReference type="ARBA" id="ARBA00004123"/>
    </source>
</evidence>
<dbReference type="EMBL" id="HE576754">
    <property type="protein sequence ID" value="CCC69210.1"/>
    <property type="molecule type" value="Genomic_DNA"/>
</dbReference>
<dbReference type="PANTHER" id="PTHR45625">
    <property type="entry name" value="PEPTIDYL-PROLYL CIS-TRANS ISOMERASE-RELATED"/>
    <property type="match status" value="1"/>
</dbReference>
<organism evidence="7 8">
    <name type="scientific">Naumovozyma castellii</name>
    <name type="common">Yeast</name>
    <name type="synonym">Saccharomyces castellii</name>
    <dbReference type="NCBI Taxonomy" id="27288"/>
    <lineage>
        <taxon>Eukaryota</taxon>
        <taxon>Fungi</taxon>
        <taxon>Dikarya</taxon>
        <taxon>Ascomycota</taxon>
        <taxon>Saccharomycotina</taxon>
        <taxon>Saccharomycetes</taxon>
        <taxon>Saccharomycetales</taxon>
        <taxon>Saccharomycetaceae</taxon>
        <taxon>Naumovozyma</taxon>
    </lineage>
</organism>
<accession>G0VCK0</accession>
<evidence type="ECO:0000313" key="8">
    <source>
        <dbReference type="Proteomes" id="UP000001640"/>
    </source>
</evidence>
<dbReference type="InterPro" id="IPR002130">
    <property type="entry name" value="Cyclophilin-type_PPIase_dom"/>
</dbReference>
<dbReference type="Pfam" id="PF00160">
    <property type="entry name" value="Pro_isomerase"/>
    <property type="match status" value="1"/>
</dbReference>
<dbReference type="OMA" id="RNTWFIT"/>
<dbReference type="KEGG" id="ncs:NCAS_0C02200"/>
<sequence length="299" mass="34153">MSSALEPQTTAKCIIHTNKGLLNVELWCKEVPRTCHNFLKFCSQGTLKGLSFKQISERNKSLILSVPLPEKKEDVPREYNLRIKVFKDGILCWDTQKHQLIISTSDWGQQTFSNSINIFGKVVGTSIYTFRDILHGELDPEDKNEFLYPAIIENVEVTIPYFDDLLVDDKKRTLINTDGEEDRDIKKLKPAGKIKISYEDEDEDDDDDNELPAFKIKLPQSLQELPEKVDLDKKDDTDAGGSVSSSSAEEEEEEKEIQENTNANEDEPATDRERQTLQMLALFQSNIKNKNTKILSHES</sequence>
<comment type="similarity">
    <text evidence="4">Belongs to the cyclophilin-type PPIase family. CWC27 subfamily.</text>
</comment>
<comment type="subcellular location">
    <subcellularLocation>
        <location evidence="2">Nucleus</location>
    </subcellularLocation>
</comment>
<evidence type="ECO:0000313" key="7">
    <source>
        <dbReference type="EMBL" id="CCC69210.1"/>
    </source>
</evidence>
<dbReference type="GO" id="GO:0071013">
    <property type="term" value="C:catalytic step 2 spliceosome"/>
    <property type="evidence" value="ECO:0007669"/>
    <property type="project" value="TreeGrafter"/>
</dbReference>
<dbReference type="STRING" id="1064592.G0VCK0"/>
<dbReference type="Gene3D" id="2.40.100.10">
    <property type="entry name" value="Cyclophilin-like"/>
    <property type="match status" value="1"/>
</dbReference>
<dbReference type="SUPFAM" id="SSF50891">
    <property type="entry name" value="Cyclophilin-like"/>
    <property type="match status" value="1"/>
</dbReference>
<dbReference type="RefSeq" id="XP_003675576.1">
    <property type="nucleotide sequence ID" value="XM_003675528.1"/>
</dbReference>
<evidence type="ECO:0000259" key="6">
    <source>
        <dbReference type="Pfam" id="PF00160"/>
    </source>
</evidence>
<dbReference type="HOGENOM" id="CLU_012062_14_0_1"/>
<dbReference type="eggNOG" id="KOG0885">
    <property type="taxonomic scope" value="Eukaryota"/>
</dbReference>
<dbReference type="GeneID" id="96902793"/>
<evidence type="ECO:0000256" key="3">
    <source>
        <dbReference type="ARBA" id="ARBA00023242"/>
    </source>
</evidence>
<dbReference type="GO" id="GO:0003755">
    <property type="term" value="F:peptidyl-prolyl cis-trans isomerase activity"/>
    <property type="evidence" value="ECO:0007669"/>
    <property type="project" value="UniProtKB-EC"/>
</dbReference>
<reference evidence="7 8" key="1">
    <citation type="journal article" date="2011" name="Proc. Natl. Acad. Sci. U.S.A.">
        <title>Evolutionary erosion of yeast sex chromosomes by mating-type switching accidents.</title>
        <authorList>
            <person name="Gordon J.L."/>
            <person name="Armisen D."/>
            <person name="Proux-Wera E."/>
            <person name="Oheigeartaigh S.S."/>
            <person name="Byrne K.P."/>
            <person name="Wolfe K.H."/>
        </authorList>
    </citation>
    <scope>NUCLEOTIDE SEQUENCE [LARGE SCALE GENOMIC DNA]</scope>
    <source>
        <strain evidence="8">ATCC 76901 / BCRC 22586 / CBS 4309 / NBRC 1992 / NRRL Y-12630</strain>
    </source>
</reference>